<accession>A0A418VXW3</accession>
<comment type="caution">
    <text evidence="1">The sequence shown here is derived from an EMBL/GenBank/DDBJ whole genome shotgun (WGS) entry which is preliminary data.</text>
</comment>
<dbReference type="Proteomes" id="UP000283458">
    <property type="component" value="Unassembled WGS sequence"/>
</dbReference>
<proteinExistence type="predicted"/>
<evidence type="ECO:0000313" key="2">
    <source>
        <dbReference type="Proteomes" id="UP000283458"/>
    </source>
</evidence>
<gene>
    <name evidence="1" type="ORF">D3877_18055</name>
</gene>
<dbReference type="OrthoDB" id="7306883at2"/>
<dbReference type="AlphaFoldDB" id="A0A418VXW3"/>
<evidence type="ECO:0000313" key="1">
    <source>
        <dbReference type="EMBL" id="RJF81992.1"/>
    </source>
</evidence>
<organism evidence="1 2">
    <name type="scientific">Azospirillum cavernae</name>
    <dbReference type="NCBI Taxonomy" id="2320860"/>
    <lineage>
        <taxon>Bacteria</taxon>
        <taxon>Pseudomonadati</taxon>
        <taxon>Pseudomonadota</taxon>
        <taxon>Alphaproteobacteria</taxon>
        <taxon>Rhodospirillales</taxon>
        <taxon>Azospirillaceae</taxon>
        <taxon>Azospirillum</taxon>
    </lineage>
</organism>
<name>A0A418VXW3_9PROT</name>
<dbReference type="EMBL" id="QYUL01000002">
    <property type="protein sequence ID" value="RJF81992.1"/>
    <property type="molecule type" value="Genomic_DNA"/>
</dbReference>
<dbReference type="RefSeq" id="WP_119832070.1">
    <property type="nucleotide sequence ID" value="NZ_QYUL01000002.1"/>
</dbReference>
<sequence length="109" mass="11495">MGQVIVLKHVRLAKAFQAIESAAYSLDGELHSLRALSAAGLPDFPEEAAMLRAYVRTLTVLLQAMTPDEVEDAGLSDRHAKAEATVARCAANLKAFTPTIHPAARGGAA</sequence>
<keyword evidence="2" id="KW-1185">Reference proteome</keyword>
<reference evidence="1 2" key="1">
    <citation type="submission" date="2018-09" db="EMBL/GenBank/DDBJ databases">
        <authorList>
            <person name="Zhu H."/>
        </authorList>
    </citation>
    <scope>NUCLEOTIDE SEQUENCE [LARGE SCALE GENOMIC DNA]</scope>
    <source>
        <strain evidence="1 2">K2W22B-5</strain>
    </source>
</reference>
<protein>
    <submittedName>
        <fullName evidence="1">Uncharacterized protein</fullName>
    </submittedName>
</protein>